<feature type="modified residue" description="O-(pantetheine 4'-phosphoryl)serine" evidence="3">
    <location>
        <position position="47"/>
    </location>
</feature>
<reference evidence="5 6" key="1">
    <citation type="submission" date="2015-03" db="EMBL/GenBank/DDBJ databases">
        <title>Draft genome sequence of Luteibacter yeojuensis strain SU11.</title>
        <authorList>
            <person name="Sulaiman J."/>
            <person name="Priya K."/>
            <person name="Chan K.-G."/>
        </authorList>
    </citation>
    <scope>NUCLEOTIDE SEQUENCE [LARGE SCALE GENOMIC DNA]</scope>
    <source>
        <strain evidence="5 6">SU11</strain>
    </source>
</reference>
<comment type="similarity">
    <text evidence="3">Belongs to the acyl carrier protein (ACP) family.</text>
</comment>
<comment type="subcellular location">
    <subcellularLocation>
        <location evidence="3">Cytoplasm</location>
    </subcellularLocation>
</comment>
<dbReference type="PATRIC" id="fig|345309.4.peg.3279"/>
<dbReference type="Proteomes" id="UP000033651">
    <property type="component" value="Unassembled WGS sequence"/>
</dbReference>
<dbReference type="PANTHER" id="PTHR20863">
    <property type="entry name" value="ACYL CARRIER PROTEIN"/>
    <property type="match status" value="1"/>
</dbReference>
<comment type="pathway">
    <text evidence="3">Lipid metabolism; fatty acid biosynthesis.</text>
</comment>
<feature type="domain" description="Carrier" evidence="4">
    <location>
        <begin position="12"/>
        <end position="87"/>
    </location>
</feature>
<dbReference type="PROSITE" id="PS50075">
    <property type="entry name" value="CARRIER"/>
    <property type="match status" value="1"/>
</dbReference>
<organism evidence="5 6">
    <name type="scientific">Luteibacter yeojuensis</name>
    <dbReference type="NCBI Taxonomy" id="345309"/>
    <lineage>
        <taxon>Bacteria</taxon>
        <taxon>Pseudomonadati</taxon>
        <taxon>Pseudomonadota</taxon>
        <taxon>Gammaproteobacteria</taxon>
        <taxon>Lysobacterales</taxon>
        <taxon>Rhodanobacteraceae</taxon>
        <taxon>Luteibacter</taxon>
    </lineage>
</organism>
<dbReference type="GO" id="GO:0016020">
    <property type="term" value="C:membrane"/>
    <property type="evidence" value="ECO:0007669"/>
    <property type="project" value="GOC"/>
</dbReference>
<sequence length="89" mass="9869">MSAIPAETFNQDDILARLRTVLHETFEIDPAKVTPEANLFTDLELDSIDAIDLAIQVQDMTGTRIKPEDFKSVRTVGDVVATVQQLVAR</sequence>
<dbReference type="InterPro" id="IPR009081">
    <property type="entry name" value="PP-bd_ACP"/>
</dbReference>
<name>A0A0F3KCC8_9GAMM</name>
<evidence type="ECO:0000256" key="3">
    <source>
        <dbReference type="HAMAP-Rule" id="MF_01217"/>
    </source>
</evidence>
<dbReference type="OrthoDB" id="3392378at2"/>
<evidence type="ECO:0000256" key="2">
    <source>
        <dbReference type="ARBA" id="ARBA00022553"/>
    </source>
</evidence>
<protein>
    <recommendedName>
        <fullName evidence="3">Acyl carrier protein</fullName>
        <shortName evidence="3">ACP</shortName>
    </recommendedName>
</protein>
<dbReference type="Gene3D" id="1.10.1200.10">
    <property type="entry name" value="ACP-like"/>
    <property type="match status" value="1"/>
</dbReference>
<evidence type="ECO:0000313" key="6">
    <source>
        <dbReference type="Proteomes" id="UP000033651"/>
    </source>
</evidence>
<dbReference type="AlphaFoldDB" id="A0A0F3KCC8"/>
<dbReference type="Pfam" id="PF00550">
    <property type="entry name" value="PP-binding"/>
    <property type="match status" value="1"/>
</dbReference>
<dbReference type="NCBIfam" id="NF003757">
    <property type="entry name" value="PRK05350.1"/>
    <property type="match status" value="1"/>
</dbReference>
<keyword evidence="3" id="KW-0444">Lipid biosynthesis</keyword>
<gene>
    <name evidence="3" type="primary">acpP</name>
    <name evidence="5" type="ORF">VI08_17490</name>
</gene>
<dbReference type="PANTHER" id="PTHR20863:SF69">
    <property type="entry name" value="ACYL CARRIER PROTEIN"/>
    <property type="match status" value="1"/>
</dbReference>
<keyword evidence="3" id="KW-0275">Fatty acid biosynthesis</keyword>
<dbReference type="InterPro" id="IPR036736">
    <property type="entry name" value="ACP-like_sf"/>
</dbReference>
<keyword evidence="1 3" id="KW-0596">Phosphopantetheine</keyword>
<dbReference type="EMBL" id="JZRB01000046">
    <property type="protein sequence ID" value="KJV27759.1"/>
    <property type="molecule type" value="Genomic_DNA"/>
</dbReference>
<comment type="function">
    <text evidence="3">Carrier of the growing fatty acid chain in fatty acid biosynthesis.</text>
</comment>
<dbReference type="GO" id="GO:0005829">
    <property type="term" value="C:cytosol"/>
    <property type="evidence" value="ECO:0007669"/>
    <property type="project" value="TreeGrafter"/>
</dbReference>
<proteinExistence type="inferred from homology"/>
<dbReference type="SUPFAM" id="SSF47336">
    <property type="entry name" value="ACP-like"/>
    <property type="match status" value="1"/>
</dbReference>
<keyword evidence="3" id="KW-0276">Fatty acid metabolism</keyword>
<evidence type="ECO:0000259" key="4">
    <source>
        <dbReference type="PROSITE" id="PS50075"/>
    </source>
</evidence>
<evidence type="ECO:0000256" key="1">
    <source>
        <dbReference type="ARBA" id="ARBA00022450"/>
    </source>
</evidence>
<dbReference type="UniPathway" id="UPA00094"/>
<dbReference type="GO" id="GO:0000035">
    <property type="term" value="F:acyl binding"/>
    <property type="evidence" value="ECO:0007669"/>
    <property type="project" value="TreeGrafter"/>
</dbReference>
<dbReference type="HAMAP" id="MF_01217">
    <property type="entry name" value="Acyl_carrier"/>
    <property type="match status" value="1"/>
</dbReference>
<comment type="caution">
    <text evidence="5">The sequence shown here is derived from an EMBL/GenBank/DDBJ whole genome shotgun (WGS) entry which is preliminary data.</text>
</comment>
<dbReference type="GO" id="GO:0009245">
    <property type="term" value="P:lipid A biosynthetic process"/>
    <property type="evidence" value="ECO:0007669"/>
    <property type="project" value="TreeGrafter"/>
</dbReference>
<keyword evidence="3" id="KW-0963">Cytoplasm</keyword>
<dbReference type="InterPro" id="IPR003231">
    <property type="entry name" value="ACP"/>
</dbReference>
<keyword evidence="6" id="KW-1185">Reference proteome</keyword>
<dbReference type="GO" id="GO:0000036">
    <property type="term" value="F:acyl carrier activity"/>
    <property type="evidence" value="ECO:0007669"/>
    <property type="project" value="UniProtKB-UniRule"/>
</dbReference>
<comment type="PTM">
    <text evidence="3">4'-phosphopantetheine is transferred from CoA to a specific serine of apo-ACP by AcpS. This modification is essential for activity because fatty acids are bound in thioester linkage to the sulfhydryl of the prosthetic group.</text>
</comment>
<accession>A0A0F3KCC8</accession>
<keyword evidence="2 3" id="KW-0597">Phosphoprotein</keyword>
<evidence type="ECO:0000313" key="5">
    <source>
        <dbReference type="EMBL" id="KJV27759.1"/>
    </source>
</evidence>
<keyword evidence="3" id="KW-0443">Lipid metabolism</keyword>
<dbReference type="RefSeq" id="WP_045830913.1">
    <property type="nucleotide sequence ID" value="NZ_JZRB01000046.1"/>
</dbReference>